<keyword evidence="4" id="KW-0175">Coiled coil</keyword>
<dbReference type="Pfam" id="PF01420">
    <property type="entry name" value="Methylase_S"/>
    <property type="match status" value="2"/>
</dbReference>
<sequence length="466" mass="53395">MTWQKIKIRKILTESKVPSDSPDPDKRITVKLNVKGVEKRPFENGIEGGTKYYIRRAGQFIYGKQNLFKGAFGIIPSELDGFESSSDIPTFDIHEDCLSEWIFYFLKQGDFYKSLEGLAKGTGSKRIHPEQFFDIDIPFPSREEQQEIIKKIKSFETKYDTLQSELKLQSELLTQLRQAILREAVQGKLVPQDPADEPASELLKRIRAEKEQLIREGKLKKEKPLPPITPEEIPFELPQGWVWCRLGDVTLKSESGKSFTCEKYPAEYPEWGVIKVSAISWDAFNEKENKALLRNTQPTLAYQIHEGDYLISRANTEDLVGKSVVVGKVSLNVLLSDKSIRFLFSSKVDKHYINLLNNSSIAREYYKEVATGTSDSMKNISREQMYSLLIPLPPFAEQNRIVEKVESLMTLCTQLEAQITTSQQQAEQLMQTVLRDAFTNPDIMEEAELLGEEKATLFETEQLRLF</sequence>
<dbReference type="GO" id="GO:0003677">
    <property type="term" value="F:DNA binding"/>
    <property type="evidence" value="ECO:0007669"/>
    <property type="project" value="UniProtKB-KW"/>
</dbReference>
<feature type="domain" description="Type I restriction modification DNA specificity" evidence="5">
    <location>
        <begin position="238"/>
        <end position="420"/>
    </location>
</feature>
<evidence type="ECO:0000256" key="2">
    <source>
        <dbReference type="ARBA" id="ARBA00022747"/>
    </source>
</evidence>
<dbReference type="InterPro" id="IPR051212">
    <property type="entry name" value="Type-I_RE_S_subunit"/>
</dbReference>
<feature type="domain" description="Type I restriction modification DNA specificity" evidence="5">
    <location>
        <begin position="95"/>
        <end position="163"/>
    </location>
</feature>
<evidence type="ECO:0000259" key="5">
    <source>
        <dbReference type="Pfam" id="PF01420"/>
    </source>
</evidence>
<evidence type="ECO:0000256" key="4">
    <source>
        <dbReference type="SAM" id="Coils"/>
    </source>
</evidence>
<keyword evidence="3" id="KW-0238">DNA-binding</keyword>
<dbReference type="GO" id="GO:0016787">
    <property type="term" value="F:hydrolase activity"/>
    <property type="evidence" value="ECO:0007669"/>
    <property type="project" value="UniProtKB-KW"/>
</dbReference>
<protein>
    <submittedName>
        <fullName evidence="6">Restriction endonuclease subunit S</fullName>
        <ecNumber evidence="6">3.1.21.-</ecNumber>
    </submittedName>
</protein>
<accession>A0AAE3RCX9</accession>
<feature type="coiled-coil region" evidence="4">
    <location>
        <begin position="145"/>
        <end position="179"/>
    </location>
</feature>
<dbReference type="PANTHER" id="PTHR43140">
    <property type="entry name" value="TYPE-1 RESTRICTION ENZYME ECOKI SPECIFICITY PROTEIN"/>
    <property type="match status" value="1"/>
</dbReference>
<name>A0AAE3RCX9_9BACT</name>
<evidence type="ECO:0000313" key="6">
    <source>
        <dbReference type="EMBL" id="MDJ1505582.1"/>
    </source>
</evidence>
<organism evidence="6 7">
    <name type="scientific">Xanthocytophaga agilis</name>
    <dbReference type="NCBI Taxonomy" id="3048010"/>
    <lineage>
        <taxon>Bacteria</taxon>
        <taxon>Pseudomonadati</taxon>
        <taxon>Bacteroidota</taxon>
        <taxon>Cytophagia</taxon>
        <taxon>Cytophagales</taxon>
        <taxon>Rhodocytophagaceae</taxon>
        <taxon>Xanthocytophaga</taxon>
    </lineage>
</organism>
<comment type="similarity">
    <text evidence="1">Belongs to the type-I restriction system S methylase family.</text>
</comment>
<keyword evidence="6" id="KW-0255">Endonuclease</keyword>
<keyword evidence="7" id="KW-1185">Reference proteome</keyword>
<dbReference type="GO" id="GO:0004519">
    <property type="term" value="F:endonuclease activity"/>
    <property type="evidence" value="ECO:0007669"/>
    <property type="project" value="UniProtKB-KW"/>
</dbReference>
<dbReference type="Gene3D" id="3.90.220.20">
    <property type="entry name" value="DNA methylase specificity domains"/>
    <property type="match status" value="2"/>
</dbReference>
<dbReference type="PANTHER" id="PTHR43140:SF1">
    <property type="entry name" value="TYPE I RESTRICTION ENZYME ECOKI SPECIFICITY SUBUNIT"/>
    <property type="match status" value="1"/>
</dbReference>
<keyword evidence="6" id="KW-0378">Hydrolase</keyword>
<dbReference type="EMBL" id="JASJOU010000017">
    <property type="protein sequence ID" value="MDJ1505582.1"/>
    <property type="molecule type" value="Genomic_DNA"/>
</dbReference>
<dbReference type="EC" id="3.1.21.-" evidence="6"/>
<dbReference type="SUPFAM" id="SSF116734">
    <property type="entry name" value="DNA methylase specificity domain"/>
    <property type="match status" value="2"/>
</dbReference>
<evidence type="ECO:0000256" key="3">
    <source>
        <dbReference type="ARBA" id="ARBA00023125"/>
    </source>
</evidence>
<dbReference type="AlphaFoldDB" id="A0AAE3RCX9"/>
<keyword evidence="2" id="KW-0680">Restriction system</keyword>
<reference evidence="6" key="1">
    <citation type="submission" date="2023-05" db="EMBL/GenBank/DDBJ databases">
        <authorList>
            <person name="Zhang X."/>
        </authorList>
    </citation>
    <scope>NUCLEOTIDE SEQUENCE</scope>
    <source>
        <strain evidence="6">BD1B2-1</strain>
    </source>
</reference>
<proteinExistence type="inferred from homology"/>
<evidence type="ECO:0000313" key="7">
    <source>
        <dbReference type="Proteomes" id="UP001232063"/>
    </source>
</evidence>
<keyword evidence="6" id="KW-0540">Nuclease</keyword>
<dbReference type="RefSeq" id="WP_314517752.1">
    <property type="nucleotide sequence ID" value="NZ_JASJOU010000017.1"/>
</dbReference>
<gene>
    <name evidence="6" type="ORF">QNI22_33310</name>
</gene>
<evidence type="ECO:0000256" key="1">
    <source>
        <dbReference type="ARBA" id="ARBA00010923"/>
    </source>
</evidence>
<comment type="caution">
    <text evidence="6">The sequence shown here is derived from an EMBL/GenBank/DDBJ whole genome shotgun (WGS) entry which is preliminary data.</text>
</comment>
<dbReference type="Proteomes" id="UP001232063">
    <property type="component" value="Unassembled WGS sequence"/>
</dbReference>
<dbReference type="GO" id="GO:0009307">
    <property type="term" value="P:DNA restriction-modification system"/>
    <property type="evidence" value="ECO:0007669"/>
    <property type="project" value="UniProtKB-KW"/>
</dbReference>
<dbReference type="InterPro" id="IPR044946">
    <property type="entry name" value="Restrct_endonuc_typeI_TRD_sf"/>
</dbReference>
<dbReference type="CDD" id="cd17261">
    <property type="entry name" value="RMtype1_S_EcoKI-TRD2-CR2_like"/>
    <property type="match status" value="1"/>
</dbReference>
<dbReference type="InterPro" id="IPR000055">
    <property type="entry name" value="Restrct_endonuc_typeI_TRD"/>
</dbReference>